<feature type="coiled-coil region" evidence="1">
    <location>
        <begin position="166"/>
        <end position="265"/>
    </location>
</feature>
<keyword evidence="5" id="KW-1185">Reference proteome</keyword>
<dbReference type="OrthoDB" id="5372565at2"/>
<dbReference type="InterPro" id="IPR016047">
    <property type="entry name" value="M23ase_b-sheet_dom"/>
</dbReference>
<evidence type="ECO:0000256" key="1">
    <source>
        <dbReference type="SAM" id="Coils"/>
    </source>
</evidence>
<evidence type="ECO:0000259" key="3">
    <source>
        <dbReference type="Pfam" id="PF01551"/>
    </source>
</evidence>
<evidence type="ECO:0000256" key="2">
    <source>
        <dbReference type="SAM" id="SignalP"/>
    </source>
</evidence>
<feature type="signal peptide" evidence="2">
    <location>
        <begin position="1"/>
        <end position="18"/>
    </location>
</feature>
<organism evidence="4 5">
    <name type="scientific">Campylobacter geochelonis</name>
    <dbReference type="NCBI Taxonomy" id="1780362"/>
    <lineage>
        <taxon>Bacteria</taxon>
        <taxon>Pseudomonadati</taxon>
        <taxon>Campylobacterota</taxon>
        <taxon>Epsilonproteobacteria</taxon>
        <taxon>Campylobacterales</taxon>
        <taxon>Campylobacteraceae</taxon>
        <taxon>Campylobacter</taxon>
    </lineage>
</organism>
<feature type="coiled-coil region" evidence="1">
    <location>
        <begin position="34"/>
        <end position="96"/>
    </location>
</feature>
<reference evidence="4 5" key="1">
    <citation type="submission" date="2016-02" db="EMBL/GenBank/DDBJ databases">
        <authorList>
            <consortium name="Pathogen Informatics"/>
        </authorList>
    </citation>
    <scope>NUCLEOTIDE SEQUENCE [LARGE SCALE GENOMIC DNA]</scope>
    <source>
        <strain evidence="4 5">RC20</strain>
    </source>
</reference>
<dbReference type="SUPFAM" id="SSF51261">
    <property type="entry name" value="Duplicated hybrid motif"/>
    <property type="match status" value="1"/>
</dbReference>
<protein>
    <submittedName>
        <fullName evidence="4">M24/M37 family peptidase</fullName>
    </submittedName>
</protein>
<dbReference type="InterPro" id="IPR011055">
    <property type="entry name" value="Dup_hybrid_motif"/>
</dbReference>
<dbReference type="Proteomes" id="UP000069632">
    <property type="component" value="Unassembled WGS sequence"/>
</dbReference>
<keyword evidence="2" id="KW-0732">Signal</keyword>
<gene>
    <name evidence="4" type="ORF">ERS672216_01811</name>
</gene>
<feature type="chain" id="PRO_5007281562" evidence="2">
    <location>
        <begin position="19"/>
        <end position="439"/>
    </location>
</feature>
<dbReference type="CDD" id="cd12797">
    <property type="entry name" value="M23_peptidase"/>
    <property type="match status" value="1"/>
</dbReference>
<evidence type="ECO:0000313" key="5">
    <source>
        <dbReference type="Proteomes" id="UP000069632"/>
    </source>
</evidence>
<dbReference type="EMBL" id="FIZP01000016">
    <property type="protein sequence ID" value="CZE49222.1"/>
    <property type="molecule type" value="Genomic_DNA"/>
</dbReference>
<accession>A0A128ELB2</accession>
<dbReference type="Gene3D" id="2.70.70.10">
    <property type="entry name" value="Glucose Permease (Domain IIA)"/>
    <property type="match status" value="1"/>
</dbReference>
<dbReference type="RefSeq" id="WP_075494961.1">
    <property type="nucleotide sequence ID" value="NZ_CP053844.1"/>
</dbReference>
<feature type="domain" description="M23ase beta-sheet core" evidence="3">
    <location>
        <begin position="352"/>
        <end position="431"/>
    </location>
</feature>
<dbReference type="AlphaFoldDB" id="A0A128ELB2"/>
<sequence>MIRVFLAILFFFSLNLCASSQSTKDKIKNTTESMQTKQSEEKQLSQKVEELANLIVQKKKEVKEAGKKIDELSGYVLNLSQKYQEEELELTKLNSQNALLLSSQKELEDKIISLIADDFSFDLVQNDDVKTTQNLISNEIFDTLSVVLKDELENLLTSYDKTSKSITEQSKKITTIQQNLKEYNDKKAELAKEKEKHEVAALNLNKNREQYILRLQKLQKENDELRDTLEKLKIIDDKEERAKAKAAEEKRLAKLEASKKKQVSQKDKQILSSDEEDIEIADEVRDVRVDDIDKKVKQYGSSYQASRVKKYSGAKTISPLKDAFVKRKFGNYTDPVYNIKIFNESIVLGSKSKDTQVYNILPGKVIFAKETAVLDKVIIMENGSGIHTIYAHLSQIAPTIKVGSYIKKGYAIGRIRDDLTFEVTQKNYHINPLELISLK</sequence>
<dbReference type="Pfam" id="PF01551">
    <property type="entry name" value="Peptidase_M23"/>
    <property type="match status" value="1"/>
</dbReference>
<name>A0A128ELB2_9BACT</name>
<proteinExistence type="predicted"/>
<evidence type="ECO:0000313" key="4">
    <source>
        <dbReference type="EMBL" id="CZE49222.1"/>
    </source>
</evidence>
<keyword evidence="1" id="KW-0175">Coiled coil</keyword>